<reference evidence="3" key="1">
    <citation type="submission" date="2021-01" db="EMBL/GenBank/DDBJ databases">
        <authorList>
            <person name="Corre E."/>
            <person name="Pelletier E."/>
            <person name="Niang G."/>
            <person name="Scheremetjew M."/>
            <person name="Finn R."/>
            <person name="Kale V."/>
            <person name="Holt S."/>
            <person name="Cochrane G."/>
            <person name="Meng A."/>
            <person name="Brown T."/>
            <person name="Cohen L."/>
        </authorList>
    </citation>
    <scope>NUCLEOTIDE SEQUENCE</scope>
    <source>
        <strain evidence="3">308</strain>
    </source>
</reference>
<evidence type="ECO:0000313" key="2">
    <source>
        <dbReference type="EMBL" id="CAD8886006.1"/>
    </source>
</evidence>
<evidence type="ECO:0000313" key="3">
    <source>
        <dbReference type="EMBL" id="CAD8886007.1"/>
    </source>
</evidence>
<name>A0A6U5GE36_9STRA</name>
<gene>
    <name evidence="2" type="ORF">CHYS00102_LOCUS13204</name>
    <name evidence="3" type="ORF">CHYS00102_LOCUS13205</name>
</gene>
<proteinExistence type="predicted"/>
<dbReference type="EMBL" id="HBFR01018171">
    <property type="protein sequence ID" value="CAD8886006.1"/>
    <property type="molecule type" value="Transcribed_RNA"/>
</dbReference>
<dbReference type="AlphaFoldDB" id="A0A6U5GE36"/>
<organism evidence="3">
    <name type="scientific">Corethron hystrix</name>
    <dbReference type="NCBI Taxonomy" id="216773"/>
    <lineage>
        <taxon>Eukaryota</taxon>
        <taxon>Sar</taxon>
        <taxon>Stramenopiles</taxon>
        <taxon>Ochrophyta</taxon>
        <taxon>Bacillariophyta</taxon>
        <taxon>Coscinodiscophyceae</taxon>
        <taxon>Corethrophycidae</taxon>
        <taxon>Corethrales</taxon>
        <taxon>Corethraceae</taxon>
        <taxon>Corethron</taxon>
    </lineage>
</organism>
<dbReference type="EMBL" id="HBFR01018172">
    <property type="protein sequence ID" value="CAD8886007.1"/>
    <property type="molecule type" value="Transcribed_RNA"/>
</dbReference>
<accession>A0A6U5GE36</accession>
<protein>
    <submittedName>
        <fullName evidence="3">Uncharacterized protein</fullName>
    </submittedName>
</protein>
<feature type="compositionally biased region" description="Basic and acidic residues" evidence="1">
    <location>
        <begin position="428"/>
        <end position="452"/>
    </location>
</feature>
<feature type="region of interest" description="Disordered" evidence="1">
    <location>
        <begin position="574"/>
        <end position="601"/>
    </location>
</feature>
<feature type="region of interest" description="Disordered" evidence="1">
    <location>
        <begin position="428"/>
        <end position="454"/>
    </location>
</feature>
<sequence length="601" mass="68673">MEKSSRYITCYPAKLPKDISNFDLQRNSGDRLKSLNGYYHNPLTESQRKRLSLKRGKLNKSGGQRGLLSLLGQNLRKTFKRKEKNTGKHNKVEHPIVEQVKKELQTNSSERLSKEIQRDIKDELKFYRNDISLNSTTSAYSSESICSSFASSSDLSSNRRKHFKRSRGSKALFRKPRKNLYEIDNPFQAPLLATYDESHDWISALNACGGGIPVSPCEKYTEKDQVVAQNSLPLQLNSCESESDDINHVIKSLEKNIANVNLKAILGSNLDLIPPDLPYDEQSCGFIRRKDHQHQTKKHNPVSCLVGESYHKTKLLASSATNNLHQRTTHDNSSAFINNQGHLSGILGVTKSNQSLSGSFEQKYFHSNDQQSIESLEKQELKKIPEESEGGTGYTSLRDQLAGDNMVKYREKVSLQKIASKRRLKQIRDNRETAKKKLQNEYRDSGSSDRGDSQYNDILGTSCQQFFVFQDMIEKCCYDSNLQEWMAKEILSGNIFYDPRGLQSVSRKTVAINKDSKEDNKLHNLKIFHENSLNLKQSKLPLQFKEKISSLNFKEAMSFETSLSNIKENKKKVFPNAERDDNGSTSSHERLLRIRSKRRLK</sequence>
<feature type="compositionally biased region" description="Basic and acidic residues" evidence="1">
    <location>
        <begin position="577"/>
        <end position="592"/>
    </location>
</feature>
<evidence type="ECO:0000256" key="1">
    <source>
        <dbReference type="SAM" id="MobiDB-lite"/>
    </source>
</evidence>